<dbReference type="EMBL" id="DS028096">
    <property type="protein sequence ID" value="KMP07071.1"/>
    <property type="molecule type" value="Genomic_DNA"/>
</dbReference>
<dbReference type="InterPro" id="IPR051678">
    <property type="entry name" value="AGP_Transferase"/>
</dbReference>
<protein>
    <submittedName>
        <fullName evidence="1">Uncharacterized protein</fullName>
    </submittedName>
</protein>
<accession>A0A0J6YEJ6</accession>
<name>A0A0J6YEJ6_COCIT</name>
<dbReference type="PANTHER" id="PTHR21310">
    <property type="entry name" value="AMINOGLYCOSIDE PHOSPHOTRANSFERASE-RELATED-RELATED"/>
    <property type="match status" value="1"/>
</dbReference>
<dbReference type="AlphaFoldDB" id="A0A0J6YEJ6"/>
<reference evidence="2" key="1">
    <citation type="journal article" date="2010" name="Genome Res.">
        <title>Population genomic sequencing of Coccidioides fungi reveals recent hybridization and transposon control.</title>
        <authorList>
            <person name="Neafsey D.E."/>
            <person name="Barker B.M."/>
            <person name="Sharpton T.J."/>
            <person name="Stajich J.E."/>
            <person name="Park D.J."/>
            <person name="Whiston E."/>
            <person name="Hung C.-Y."/>
            <person name="McMahan C."/>
            <person name="White J."/>
            <person name="Sykes S."/>
            <person name="Heiman D."/>
            <person name="Young S."/>
            <person name="Zeng Q."/>
            <person name="Abouelleil A."/>
            <person name="Aftuck L."/>
            <person name="Bessette D."/>
            <person name="Brown A."/>
            <person name="FitzGerald M."/>
            <person name="Lui A."/>
            <person name="Macdonald J.P."/>
            <person name="Priest M."/>
            <person name="Orbach M.J."/>
            <person name="Galgiani J.N."/>
            <person name="Kirkland T.N."/>
            <person name="Cole G.T."/>
            <person name="Birren B.W."/>
            <person name="Henn M.R."/>
            <person name="Taylor J.W."/>
            <person name="Rounsley S.D."/>
        </authorList>
    </citation>
    <scope>NUCLEOTIDE SEQUENCE [LARGE SCALE GENOMIC DNA]</scope>
    <source>
        <strain evidence="2">RMSCC 2394</strain>
    </source>
</reference>
<evidence type="ECO:0000313" key="1">
    <source>
        <dbReference type="EMBL" id="KMP07071.1"/>
    </source>
</evidence>
<organism evidence="1 2">
    <name type="scientific">Coccidioides immitis RMSCC 2394</name>
    <dbReference type="NCBI Taxonomy" id="404692"/>
    <lineage>
        <taxon>Eukaryota</taxon>
        <taxon>Fungi</taxon>
        <taxon>Dikarya</taxon>
        <taxon>Ascomycota</taxon>
        <taxon>Pezizomycotina</taxon>
        <taxon>Eurotiomycetes</taxon>
        <taxon>Eurotiomycetidae</taxon>
        <taxon>Onygenales</taxon>
        <taxon>Onygenaceae</taxon>
        <taxon>Coccidioides</taxon>
    </lineage>
</organism>
<gene>
    <name evidence="1" type="ORF">CIRG_06752</name>
</gene>
<sequence length="273" mass="30352">MPQLGRYPMSYFKGGLSMPSDVSSPLHLAAFLYRGANLPSASTYATLGRSIFGVDEGSLQNLYVDDEVNRQTLGFLWDDQVAYYNYTARLKLCGQELSLPATHKEMIRPAKPPGRSHGLTTSLTTSSDFCDVPAPLIEYFVESEYTTLKFLESTNVPSPRAFGFQLALDPADNVGISYTLMECLPGKSYLEREIDATAEQKCYVSSQVADFMIELGKHPLSKAGSLAWRNEKPEISAIASNDFLVLDRYGPFDDALQYFKSIADQYLDLIADR</sequence>
<proteinExistence type="predicted"/>
<evidence type="ECO:0000313" key="2">
    <source>
        <dbReference type="Proteomes" id="UP000054565"/>
    </source>
</evidence>
<dbReference type="PANTHER" id="PTHR21310:SF15">
    <property type="entry name" value="AMINOGLYCOSIDE PHOSPHOTRANSFERASE DOMAIN-CONTAINING PROTEIN"/>
    <property type="match status" value="1"/>
</dbReference>
<dbReference type="STRING" id="404692.A0A0J6YEJ6"/>
<dbReference type="Proteomes" id="UP000054565">
    <property type="component" value="Unassembled WGS sequence"/>
</dbReference>
<dbReference type="OrthoDB" id="4207442at2759"/>